<reference evidence="5" key="3">
    <citation type="journal article" date="2017" name="J. Biotechnol.">
        <title>Complete genome sequence of Novosphingobium resinovorum SA1, a versatile xenobiotic-degrading bacterium capable of utilizing sulfanilic acid.</title>
        <authorList>
            <person name="Hegedus B."/>
            <person name="Kos P.B."/>
            <person name="Balint B."/>
            <person name="Maroti G."/>
            <person name="Gan H.M."/>
            <person name="Perei K."/>
            <person name="Rakhely G."/>
        </authorList>
    </citation>
    <scope>NUCLEOTIDE SEQUENCE [LARGE SCALE GENOMIC DNA]</scope>
    <source>
        <strain evidence="5">SA1</strain>
    </source>
</reference>
<feature type="transmembrane region" description="Helical" evidence="1">
    <location>
        <begin position="158"/>
        <end position="178"/>
    </location>
</feature>
<keyword evidence="1" id="KW-0472">Membrane</keyword>
<evidence type="ECO:0000313" key="3">
    <source>
        <dbReference type="EMBL" id="EZP85014.1"/>
    </source>
</evidence>
<reference evidence="3 4" key="1">
    <citation type="submission" date="2014-03" db="EMBL/GenBank/DDBJ databases">
        <title>Whole genome sequence of Novosphingobium resinovorum KF1.</title>
        <authorList>
            <person name="Gan H.M."/>
            <person name="Gan H.Y."/>
            <person name="Chew T.H."/>
            <person name="Savka M.A."/>
        </authorList>
    </citation>
    <scope>NUCLEOTIDE SEQUENCE [LARGE SCALE GENOMIC DNA]</scope>
    <source>
        <strain evidence="3 4">KF1</strain>
    </source>
</reference>
<dbReference type="OrthoDB" id="9812349at2"/>
<sequence>MIAAIKYNLANLTNFKGREGRSAFWFYFLFLAIIQIVISIVISMVMTAPMMADVFEAAKQGLSEAEMQKRMFSRLSGMMRTSVWASVASTLVLTGLLVASFTRRLHDSDKPGWIAGLTALIQFAALGMAVASVDKVAEMMIIAQSGDMVKLQEAQASVMMNGMLGYVPLLLIIVFGVWPSSDGANRYGAEPDHI</sequence>
<dbReference type="EMBL" id="CP017075">
    <property type="protein sequence ID" value="AOR75999.1"/>
    <property type="molecule type" value="Genomic_DNA"/>
</dbReference>
<dbReference type="EMBL" id="JFYZ01000001">
    <property type="protein sequence ID" value="EZP85014.1"/>
    <property type="molecule type" value="Genomic_DNA"/>
</dbReference>
<keyword evidence="1" id="KW-0812">Transmembrane</keyword>
<reference evidence="2" key="2">
    <citation type="submission" date="2016-08" db="EMBL/GenBank/DDBJ databases">
        <authorList>
            <person name="Seilhamer J.J."/>
        </authorList>
    </citation>
    <scope>NUCLEOTIDE SEQUENCE [LARGE SCALE GENOMIC DNA]</scope>
    <source>
        <strain evidence="2">SA1</strain>
    </source>
</reference>
<evidence type="ECO:0000313" key="2">
    <source>
        <dbReference type="EMBL" id="AOR75999.1"/>
    </source>
</evidence>
<dbReference type="RefSeq" id="WP_036523161.1">
    <property type="nucleotide sequence ID" value="NZ_BSFC01000024.1"/>
</dbReference>
<evidence type="ECO:0000313" key="5">
    <source>
        <dbReference type="Proteomes" id="UP000094626"/>
    </source>
</evidence>
<dbReference type="KEGG" id="nre:BES08_03960"/>
<keyword evidence="1" id="KW-1133">Transmembrane helix</keyword>
<keyword evidence="5" id="KW-1185">Reference proteome</keyword>
<dbReference type="PANTHER" id="PTHR34980:SF2">
    <property type="entry name" value="INNER MEMBRANE PROTEIN YHAH-RELATED"/>
    <property type="match status" value="1"/>
</dbReference>
<dbReference type="Pfam" id="PF05656">
    <property type="entry name" value="DUF805"/>
    <property type="match status" value="1"/>
</dbReference>
<evidence type="ECO:0000313" key="4">
    <source>
        <dbReference type="Proteomes" id="UP000024329"/>
    </source>
</evidence>
<feature type="transmembrane region" description="Helical" evidence="1">
    <location>
        <begin position="24"/>
        <end position="45"/>
    </location>
</feature>
<protein>
    <recommendedName>
        <fullName evidence="6">DUF805 domain-containing protein</fullName>
    </recommendedName>
</protein>
<name>A0A031K706_9SPHN</name>
<dbReference type="GO" id="GO:0005886">
    <property type="term" value="C:plasma membrane"/>
    <property type="evidence" value="ECO:0007669"/>
    <property type="project" value="TreeGrafter"/>
</dbReference>
<feature type="transmembrane region" description="Helical" evidence="1">
    <location>
        <begin position="113"/>
        <end position="137"/>
    </location>
</feature>
<dbReference type="STRING" id="158500.BES08_03960"/>
<evidence type="ECO:0008006" key="6">
    <source>
        <dbReference type="Google" id="ProtNLM"/>
    </source>
</evidence>
<feature type="transmembrane region" description="Helical" evidence="1">
    <location>
        <begin position="77"/>
        <end position="101"/>
    </location>
</feature>
<dbReference type="AlphaFoldDB" id="A0A031K706"/>
<gene>
    <name evidence="2" type="ORF">BES08_03960</name>
    <name evidence="3" type="ORF">BV97_00779</name>
</gene>
<dbReference type="InterPro" id="IPR008523">
    <property type="entry name" value="DUF805"/>
</dbReference>
<dbReference type="Proteomes" id="UP000024329">
    <property type="component" value="Unassembled WGS sequence"/>
</dbReference>
<dbReference type="PANTHER" id="PTHR34980">
    <property type="entry name" value="INNER MEMBRANE PROTEIN-RELATED-RELATED"/>
    <property type="match status" value="1"/>
</dbReference>
<evidence type="ECO:0000256" key="1">
    <source>
        <dbReference type="SAM" id="Phobius"/>
    </source>
</evidence>
<dbReference type="PATRIC" id="fig|158500.4.peg.799"/>
<accession>A0A031K706</accession>
<organism evidence="3 4">
    <name type="scientific">Novosphingobium resinovorum</name>
    <dbReference type="NCBI Taxonomy" id="158500"/>
    <lineage>
        <taxon>Bacteria</taxon>
        <taxon>Pseudomonadati</taxon>
        <taxon>Pseudomonadota</taxon>
        <taxon>Alphaproteobacteria</taxon>
        <taxon>Sphingomonadales</taxon>
        <taxon>Sphingomonadaceae</taxon>
        <taxon>Novosphingobium</taxon>
    </lineage>
</organism>
<dbReference type="Proteomes" id="UP000094626">
    <property type="component" value="Chromosome"/>
</dbReference>
<proteinExistence type="predicted"/>
<dbReference type="eggNOG" id="COG3152">
    <property type="taxonomic scope" value="Bacteria"/>
</dbReference>